<feature type="compositionally biased region" description="Basic and acidic residues" evidence="1">
    <location>
        <begin position="337"/>
        <end position="348"/>
    </location>
</feature>
<dbReference type="InterPro" id="IPR012417">
    <property type="entry name" value="CaM-bd_dom_pln"/>
</dbReference>
<evidence type="ECO:0000256" key="1">
    <source>
        <dbReference type="SAM" id="MobiDB-lite"/>
    </source>
</evidence>
<accession>A0A804I710</accession>
<feature type="compositionally biased region" description="Basic and acidic residues" evidence="1">
    <location>
        <begin position="278"/>
        <end position="322"/>
    </location>
</feature>
<dbReference type="EMBL" id="HG996468">
    <property type="protein sequence ID" value="CAG1848777.1"/>
    <property type="molecule type" value="Genomic_DNA"/>
</dbReference>
<feature type="compositionally biased region" description="Polar residues" evidence="1">
    <location>
        <begin position="63"/>
        <end position="80"/>
    </location>
</feature>
<organism evidence="4 5">
    <name type="scientific">Musa acuminata subsp. malaccensis</name>
    <name type="common">Wild banana</name>
    <name type="synonym">Musa malaccensis</name>
    <dbReference type="NCBI Taxonomy" id="214687"/>
    <lineage>
        <taxon>Eukaryota</taxon>
        <taxon>Viridiplantae</taxon>
        <taxon>Streptophyta</taxon>
        <taxon>Embryophyta</taxon>
        <taxon>Tracheophyta</taxon>
        <taxon>Spermatophyta</taxon>
        <taxon>Magnoliopsida</taxon>
        <taxon>Liliopsida</taxon>
        <taxon>Zingiberales</taxon>
        <taxon>Musaceae</taxon>
        <taxon>Musa</taxon>
    </lineage>
</organism>
<dbReference type="EnsemblPlants" id="Ma03_t00690.1">
    <property type="protein sequence ID" value="Ma03_p00690.1"/>
    <property type="gene ID" value="Ma03_g00690"/>
</dbReference>
<feature type="compositionally biased region" description="Basic and acidic residues" evidence="1">
    <location>
        <begin position="137"/>
        <end position="147"/>
    </location>
</feature>
<protein>
    <submittedName>
        <fullName evidence="3">(wild Malaysian banana) hypothetical protein</fullName>
    </submittedName>
</protein>
<dbReference type="Proteomes" id="UP000012960">
    <property type="component" value="Unplaced"/>
</dbReference>
<feature type="compositionally biased region" description="Basic and acidic residues" evidence="1">
    <location>
        <begin position="361"/>
        <end position="372"/>
    </location>
</feature>
<feature type="compositionally biased region" description="Basic and acidic residues" evidence="1">
    <location>
        <begin position="1"/>
        <end position="15"/>
    </location>
</feature>
<feature type="compositionally biased region" description="Basic and acidic residues" evidence="1">
    <location>
        <begin position="230"/>
        <end position="240"/>
    </location>
</feature>
<feature type="compositionally biased region" description="Acidic residues" evidence="1">
    <location>
        <begin position="323"/>
        <end position="336"/>
    </location>
</feature>
<feature type="compositionally biased region" description="Basic and acidic residues" evidence="1">
    <location>
        <begin position="32"/>
        <end position="41"/>
    </location>
</feature>
<feature type="region of interest" description="Disordered" evidence="1">
    <location>
        <begin position="1"/>
        <end position="43"/>
    </location>
</feature>
<feature type="region of interest" description="Disordered" evidence="1">
    <location>
        <begin position="275"/>
        <end position="372"/>
    </location>
</feature>
<feature type="compositionally biased region" description="Basic and acidic residues" evidence="1">
    <location>
        <begin position="108"/>
        <end position="124"/>
    </location>
</feature>
<evidence type="ECO:0000313" key="5">
    <source>
        <dbReference type="Proteomes" id="UP000012960"/>
    </source>
</evidence>
<dbReference type="Gramene" id="Ma03_t00690.1">
    <property type="protein sequence ID" value="Ma03_p00690.1"/>
    <property type="gene ID" value="Ma03_g00690"/>
</dbReference>
<name>A0A804I710_MUSAM</name>
<dbReference type="GO" id="GO:0005516">
    <property type="term" value="F:calmodulin binding"/>
    <property type="evidence" value="ECO:0007669"/>
    <property type="project" value="InterPro"/>
</dbReference>
<feature type="compositionally biased region" description="Low complexity" evidence="1">
    <location>
        <begin position="94"/>
        <end position="105"/>
    </location>
</feature>
<evidence type="ECO:0000259" key="2">
    <source>
        <dbReference type="Pfam" id="PF07839"/>
    </source>
</evidence>
<evidence type="ECO:0000313" key="3">
    <source>
        <dbReference type="EMBL" id="CAG1848777.1"/>
    </source>
</evidence>
<sequence length="372" mass="39798">MAAKDMEGVLRRDRCVALPTPPHGGASIGDTPHGDVPRPLEKTIPNYLKPTICSSHCTSCHYPKNQQQCSQPSTVPTAASSGKRLLSKPPMQKACPAPRAARTPPLSSEHKPAICKDPGSEKASKPRSLPKATTKAKPVDVQDHAKVAEAGALRSTLPKNRKVEDGPIKGSEASAEPADVVDASKKPRTRARSMSMSSIDLAAGPRKLNLQGGKKTAGNESKATAAEGAVSKRQEARMGKESPPAKNAVKEEAASKLAARRNKVKALVGAFETAMSLHETEKQPSTQQHEEVAEPVKSRSAAADDGRGLQETKVTPEEKGQNQEEEEEEEEEEEDTAGGRREVGEESKNGPSEEEEEEDNGREGVDSLETRH</sequence>
<dbReference type="AlphaFoldDB" id="A0A804I710"/>
<feature type="region of interest" description="Disordered" evidence="1">
    <location>
        <begin position="63"/>
        <end position="260"/>
    </location>
</feature>
<dbReference type="InParanoid" id="A0A804I710"/>
<reference evidence="3" key="1">
    <citation type="submission" date="2021-03" db="EMBL/GenBank/DDBJ databases">
        <authorList>
            <consortium name="Genoscope - CEA"/>
            <person name="William W."/>
        </authorList>
    </citation>
    <scope>NUCLEOTIDE SEQUENCE</scope>
    <source>
        <strain evidence="3">Doubled-haploid Pahang</strain>
    </source>
</reference>
<evidence type="ECO:0000313" key="4">
    <source>
        <dbReference type="EnsemblPlants" id="Ma03_p00690.1"/>
    </source>
</evidence>
<dbReference type="Pfam" id="PF07839">
    <property type="entry name" value="CaM_binding"/>
    <property type="match status" value="1"/>
</dbReference>
<dbReference type="PANTHER" id="PTHR33349">
    <property type="entry name" value="EMB|CAB62594.1"/>
    <property type="match status" value="1"/>
</dbReference>
<reference evidence="4" key="2">
    <citation type="submission" date="2021-05" db="UniProtKB">
        <authorList>
            <consortium name="EnsemblPlants"/>
        </authorList>
    </citation>
    <scope>IDENTIFICATION</scope>
    <source>
        <strain evidence="4">subsp. malaccensis</strain>
    </source>
</reference>
<proteinExistence type="predicted"/>
<gene>
    <name evidence="3" type="ORF">GSMUA_203630.1</name>
</gene>
<keyword evidence="5" id="KW-1185">Reference proteome</keyword>
<dbReference type="PANTHER" id="PTHR33349:SF41">
    <property type="entry name" value="EMB|CAB62594.1"/>
    <property type="match status" value="1"/>
</dbReference>
<feature type="domain" description="Calmodulin-binding" evidence="2">
    <location>
        <begin position="204"/>
        <end position="276"/>
    </location>
</feature>